<evidence type="ECO:0000313" key="4">
    <source>
        <dbReference type="EMBL" id="KAF2893850.1"/>
    </source>
</evidence>
<keyword evidence="5" id="KW-1185">Reference proteome</keyword>
<keyword evidence="1" id="KW-0393">Immunoglobulin domain</keyword>
<protein>
    <recommendedName>
        <fullName evidence="3">Ig-like domain-containing protein</fullName>
    </recommendedName>
</protein>
<comment type="caution">
    <text evidence="4">The sequence shown here is derived from an EMBL/GenBank/DDBJ whole genome shotgun (WGS) entry which is preliminary data.</text>
</comment>
<dbReference type="FunFam" id="2.60.40.10:FF:000186">
    <property type="entry name" value="Hemicentin 1"/>
    <property type="match status" value="1"/>
</dbReference>
<feature type="signal peptide" evidence="2">
    <location>
        <begin position="1"/>
        <end position="20"/>
    </location>
</feature>
<organism evidence="4 5">
    <name type="scientific">Ignelater luminosus</name>
    <name type="common">Cucubano</name>
    <name type="synonym">Pyrophorus luminosus</name>
    <dbReference type="NCBI Taxonomy" id="2038154"/>
    <lineage>
        <taxon>Eukaryota</taxon>
        <taxon>Metazoa</taxon>
        <taxon>Ecdysozoa</taxon>
        <taxon>Arthropoda</taxon>
        <taxon>Hexapoda</taxon>
        <taxon>Insecta</taxon>
        <taxon>Pterygota</taxon>
        <taxon>Neoptera</taxon>
        <taxon>Endopterygota</taxon>
        <taxon>Coleoptera</taxon>
        <taxon>Polyphaga</taxon>
        <taxon>Elateriformia</taxon>
        <taxon>Elateroidea</taxon>
        <taxon>Elateridae</taxon>
        <taxon>Agrypninae</taxon>
        <taxon>Pyrophorini</taxon>
        <taxon>Ignelater</taxon>
    </lineage>
</organism>
<evidence type="ECO:0000256" key="1">
    <source>
        <dbReference type="ARBA" id="ARBA00023319"/>
    </source>
</evidence>
<accession>A0A8K0G6V9</accession>
<dbReference type="Proteomes" id="UP000801492">
    <property type="component" value="Unassembled WGS sequence"/>
</dbReference>
<gene>
    <name evidence="4" type="ORF">ILUMI_12323</name>
</gene>
<name>A0A8K0G6V9_IGNLU</name>
<dbReference type="Pfam" id="PF07679">
    <property type="entry name" value="I-set"/>
    <property type="match status" value="2"/>
</dbReference>
<feature type="domain" description="Ig-like" evidence="3">
    <location>
        <begin position="112"/>
        <end position="197"/>
    </location>
</feature>
<evidence type="ECO:0000313" key="5">
    <source>
        <dbReference type="Proteomes" id="UP000801492"/>
    </source>
</evidence>
<feature type="domain" description="Ig-like" evidence="3">
    <location>
        <begin position="23"/>
        <end position="107"/>
    </location>
</feature>
<dbReference type="EMBL" id="VTPC01007603">
    <property type="protein sequence ID" value="KAF2893850.1"/>
    <property type="molecule type" value="Genomic_DNA"/>
</dbReference>
<dbReference type="InterPro" id="IPR036179">
    <property type="entry name" value="Ig-like_dom_sf"/>
</dbReference>
<dbReference type="SUPFAM" id="SSF48726">
    <property type="entry name" value="Immunoglobulin"/>
    <property type="match status" value="2"/>
</dbReference>
<dbReference type="GO" id="GO:0048468">
    <property type="term" value="P:cell development"/>
    <property type="evidence" value="ECO:0007669"/>
    <property type="project" value="UniProtKB-ARBA"/>
</dbReference>
<dbReference type="SMART" id="SM00409">
    <property type="entry name" value="IG"/>
    <property type="match status" value="2"/>
</dbReference>
<feature type="chain" id="PRO_5035480580" description="Ig-like domain-containing protein" evidence="2">
    <location>
        <begin position="21"/>
        <end position="232"/>
    </location>
</feature>
<evidence type="ECO:0000256" key="2">
    <source>
        <dbReference type="SAM" id="SignalP"/>
    </source>
</evidence>
<dbReference type="InterPro" id="IPR013098">
    <property type="entry name" value="Ig_I-set"/>
</dbReference>
<sequence>MTAHFIALYLLASSIGLCTSKMPQIKEIPTDLEAVDGRDASLICKTTGVPHPKITWTHNGKISLPKRFRVLNSGSLHISNLQLEDSGEYTCYAENEFGSTMRSFNFTVRRHTEIMNDLERLAVIAGTKATFHCKVTHDKNLALRVFWLHNRKSINFDEEPRFIKTSDHSLIITKTTKMDSGIYTCHAETSLDETAASGALIVQDVTEPSQLKNIPKEVIGYSKENWKKREYY</sequence>
<dbReference type="InterPro" id="IPR003598">
    <property type="entry name" value="Ig_sub2"/>
</dbReference>
<proteinExistence type="predicted"/>
<evidence type="ECO:0000259" key="3">
    <source>
        <dbReference type="PROSITE" id="PS50835"/>
    </source>
</evidence>
<dbReference type="Gene3D" id="2.60.40.10">
    <property type="entry name" value="Immunoglobulins"/>
    <property type="match status" value="2"/>
</dbReference>
<dbReference type="PANTHER" id="PTHR10075:SF14">
    <property type="entry name" value="CELL ADHESION MOLECULE DSCAM2-RELATED"/>
    <property type="match status" value="1"/>
</dbReference>
<dbReference type="SMART" id="SM00408">
    <property type="entry name" value="IGc2"/>
    <property type="match status" value="2"/>
</dbReference>
<reference evidence="4" key="1">
    <citation type="submission" date="2019-08" db="EMBL/GenBank/DDBJ databases">
        <title>The genome of the North American firefly Photinus pyralis.</title>
        <authorList>
            <consortium name="Photinus pyralis genome working group"/>
            <person name="Fallon T.R."/>
            <person name="Sander Lower S.E."/>
            <person name="Weng J.-K."/>
        </authorList>
    </citation>
    <scope>NUCLEOTIDE SEQUENCE</scope>
    <source>
        <strain evidence="4">TRF0915ILg1</strain>
        <tissue evidence="4">Whole body</tissue>
    </source>
</reference>
<dbReference type="AlphaFoldDB" id="A0A8K0G6V9"/>
<dbReference type="InterPro" id="IPR003599">
    <property type="entry name" value="Ig_sub"/>
</dbReference>
<dbReference type="InterPro" id="IPR013783">
    <property type="entry name" value="Ig-like_fold"/>
</dbReference>
<keyword evidence="2" id="KW-0732">Signal</keyword>
<dbReference type="PROSITE" id="PS50835">
    <property type="entry name" value="IG_LIKE"/>
    <property type="match status" value="2"/>
</dbReference>
<dbReference type="PANTHER" id="PTHR10075">
    <property type="entry name" value="BASIGIN RELATED"/>
    <property type="match status" value="1"/>
</dbReference>
<dbReference type="InterPro" id="IPR007110">
    <property type="entry name" value="Ig-like_dom"/>
</dbReference>
<dbReference type="OrthoDB" id="6244967at2759"/>